<proteinExistence type="predicted"/>
<feature type="domain" description="Heparinase II/III-like C-terminal" evidence="3">
    <location>
        <begin position="1136"/>
        <end position="1281"/>
    </location>
</feature>
<keyword evidence="2" id="KW-0732">Signal</keyword>
<evidence type="ECO:0000313" key="6">
    <source>
        <dbReference type="Proteomes" id="UP001519287"/>
    </source>
</evidence>
<evidence type="ECO:0000313" key="5">
    <source>
        <dbReference type="EMBL" id="MBP1996673.1"/>
    </source>
</evidence>
<accession>A0ABS4J9Z4</accession>
<dbReference type="Proteomes" id="UP001519287">
    <property type="component" value="Unassembled WGS sequence"/>
</dbReference>
<dbReference type="RefSeq" id="WP_209979341.1">
    <property type="nucleotide sequence ID" value="NZ_JAGGLB010000054.1"/>
</dbReference>
<dbReference type="Gene3D" id="2.60.120.260">
    <property type="entry name" value="Galactose-binding domain-like"/>
    <property type="match status" value="3"/>
</dbReference>
<name>A0ABS4J9Z4_9BACL</name>
<sequence length="1957" mass="215566">MLICLLVLQSLHVPYPSAYAEVVNLLEENQLPKNNGFEEAAANGKPADWIIYDNNQLYARSTEQTYAGSYSVKMTNLTSSAGLRSSKIPVTPGTVYEASVMTYNVDASSELYLEFWDQSNQRINPVGKNLIAARGAWVRNEVKQQAPVNASYATLLLYQSSLNKGTAYFDEALFGEAPLLSNGGFEYVMNQLPDKWVKLTPQSEVVPATELVHEGNRSVKITNDPLIGAGAGLRSAKIPITPGVFYEASVMSYNLSKASELYLEFWDQSNKRITPVSTKTNDVLHVWQPIQIRQQAPPNAVTATLLLYLSSKNTGTAYFDAAAFGIAPPTPPELSVYDHLVINTSKTLYQIGDTGSIHWYGTRTDGSLLDRSTVTHVTYESMAPGVISIDSSNGNFQVLASGSSEIKVKVTSDGITKTSIVTLRADDFSGEIISSKTKSTYYTEAKKANIQNNIDRYEWARSQRDAAVSNAAPYLALDDNKIWNMITPQSVSRSLGIATRYNLRQKPSPDPADATITNYGNYPWKIDVINQPWKLKSPVTGRLFPTNDYAAFYQSGIDEYGAFNYELALQNGSQFLSNAEDPSSTWGIDDGWGWSEDSDDIWTFIAYYNHWGIWYNGFIMNALNSLRDAYLFTGDPEYAYKGLILLDRVADVYPDLDVTTYPWAKGFDNGDPGVHTGQGKAVNDIWETNLAKSLIFAYDAFFPEMVSLENRLVSFLSDKAEYYHMANPKNSVSAIRKNMEDNIVRLVYPAMKGSQIRGNMGMHQSTLALAAVVLDEENTSKAWLDYVFQTGELIKVSDPDRPYGRQFQVTGGDLQRLLVDEVDRDGMGNEAAPGYNAIWLDTFLETAEILDGYQRYPEYDMYQNVKFQKMFSAYYQLVMLGKYTPSFGDSGILGAPGVVGDIHHDILAFERWGNPLQAQLIYLKNGNTVSGLHGSIFLPEPDQISSDIAAIILNQGPLQLGSTMMSGFGFTALRDGKPAFDASGTIYDFKDMKIVSANRGTKYLPAYNALLFQNTDGAGAAITFEFDVAVANEYDIDFLPNKAASYGSYQYAIDGVSMGNYDFYGGSAPSSYSTLATLWLDAGKHTLSFEYEGQHPGATGYFAAFKKLALVSEEERVLQENAEPDTQRDLWMYFGRNGGHGHKDTLNLGLHAYGMDLAPDLGYPDVTGSDPKRVEWTENTVAHNTVVVNKAKQDNSIVGIPEHFEGNGDIKLFDVEAPQAYSDIDLYRRTTSLIKVDSKNSYAVDFFRVEGGSNHTFSFHGPDAAVSTEGLQVVPQKDGSGNYVGTYAGASIPYGQKEPGSGSGSGYKGSGFHYLFDVDRAPMPQAPFSIDWKVKDTWGVHPEDPNVHLRLTMLNPVDEVALASGQPPQMNAKSPDSVRYMLAQRNGVNLKSTFTSVIEPYQNERFIESIERVSVKNGQTLVTDDTVQAVKVKLINGRTDYIMYSLHPDMVYTIGDYLQFKGFFGVYSERNGNYESAYVNDGTLIGLLQAPVIDKAFGSLEGTVIDFTREMSLHNEINVKLNLRGLQPEALVGRMIYVDNDKIRNAAYEIKGVSLAGEHEYRLELGDITLIRSYLNAADFTQGYVYDIAPDAAFRIPLSYSAAYEPEPGLQEASLVANKTELTNTDVIITISYPEDTIWKEFKLGEDGEWTLYSAPVVVPENSTVYARGRNAAGQVSTNVTHYTVSNIDKSAPSVVVTYSTDIPTNQAVVATILSDEPVTITNNGGLNTYTFYYNGSFTFEFADAAGNVGTVIASVSNILSSSTAKPGSPILSDDHGHADGIKDGNYTITMNMWYGNNGSLYKLYENDVLIDTQIVADAAPAAQTAATQLSGKMNGTYRYYGELINAYGITKSNTHVVEVTRAAPDKPVISHDNWDGDGSFQVSMNLWWGTNGDTYHLYENGVLVDTQTLTGQTPSSQSAVTSMLNKEPGTYEYRAELVNYAGSTSSDVMTVVVVSQ</sequence>
<evidence type="ECO:0000256" key="2">
    <source>
        <dbReference type="SAM" id="SignalP"/>
    </source>
</evidence>
<dbReference type="Pfam" id="PF07940">
    <property type="entry name" value="Hepar_II_III_C"/>
    <property type="match status" value="1"/>
</dbReference>
<dbReference type="Gene3D" id="1.50.10.100">
    <property type="entry name" value="Chondroitin AC/alginate lyase"/>
    <property type="match status" value="1"/>
</dbReference>
<dbReference type="InterPro" id="IPR008929">
    <property type="entry name" value="Chondroitin_lyas"/>
</dbReference>
<dbReference type="SUPFAM" id="SSF81296">
    <property type="entry name" value="E set domains"/>
    <property type="match status" value="2"/>
</dbReference>
<evidence type="ECO:0000259" key="3">
    <source>
        <dbReference type="Pfam" id="PF07940"/>
    </source>
</evidence>
<dbReference type="Gene3D" id="2.70.98.70">
    <property type="match status" value="1"/>
</dbReference>
<gene>
    <name evidence="5" type="ORF">J2Z66_008321</name>
</gene>
<dbReference type="Pfam" id="PF08329">
    <property type="entry name" value="ChitinaseA_N"/>
    <property type="match status" value="1"/>
</dbReference>
<dbReference type="CDD" id="cd02795">
    <property type="entry name" value="CBM6-CBM35-CBM36_like"/>
    <property type="match status" value="1"/>
</dbReference>
<protein>
    <submittedName>
        <fullName evidence="5">Uncharacterized protein</fullName>
    </submittedName>
</protein>
<feature type="domain" description="Chitinase A N-terminal" evidence="4">
    <location>
        <begin position="1881"/>
        <end position="1954"/>
    </location>
</feature>
<comment type="subcellular location">
    <subcellularLocation>
        <location evidence="1">Cell envelope</location>
    </subcellularLocation>
</comment>
<evidence type="ECO:0000256" key="1">
    <source>
        <dbReference type="ARBA" id="ARBA00004196"/>
    </source>
</evidence>
<dbReference type="SUPFAM" id="SSF48230">
    <property type="entry name" value="Chondroitin AC/alginate lyase"/>
    <property type="match status" value="1"/>
</dbReference>
<dbReference type="InterPro" id="IPR014756">
    <property type="entry name" value="Ig_E-set"/>
</dbReference>
<dbReference type="EMBL" id="JAGGLB010000054">
    <property type="protein sequence ID" value="MBP1996673.1"/>
    <property type="molecule type" value="Genomic_DNA"/>
</dbReference>
<dbReference type="Gene3D" id="2.60.40.10">
    <property type="entry name" value="Immunoglobulins"/>
    <property type="match status" value="2"/>
</dbReference>
<evidence type="ECO:0000259" key="4">
    <source>
        <dbReference type="Pfam" id="PF08329"/>
    </source>
</evidence>
<keyword evidence="6" id="KW-1185">Reference proteome</keyword>
<dbReference type="InterPro" id="IPR012480">
    <property type="entry name" value="Hepar_II_III_C"/>
</dbReference>
<comment type="caution">
    <text evidence="5">The sequence shown here is derived from an EMBL/GenBank/DDBJ whole genome shotgun (WGS) entry which is preliminary data.</text>
</comment>
<organism evidence="5 6">
    <name type="scientific">Paenibacillus eucommiae</name>
    <dbReference type="NCBI Taxonomy" id="1355755"/>
    <lineage>
        <taxon>Bacteria</taxon>
        <taxon>Bacillati</taxon>
        <taxon>Bacillota</taxon>
        <taxon>Bacilli</taxon>
        <taxon>Bacillales</taxon>
        <taxon>Paenibacillaceae</taxon>
        <taxon>Paenibacillus</taxon>
    </lineage>
</organism>
<dbReference type="InterPro" id="IPR013540">
    <property type="entry name" value="ChitinaseA_N"/>
</dbReference>
<reference evidence="5 6" key="1">
    <citation type="submission" date="2021-03" db="EMBL/GenBank/DDBJ databases">
        <title>Genomic Encyclopedia of Type Strains, Phase IV (KMG-IV): sequencing the most valuable type-strain genomes for metagenomic binning, comparative biology and taxonomic classification.</title>
        <authorList>
            <person name="Goeker M."/>
        </authorList>
    </citation>
    <scope>NUCLEOTIDE SEQUENCE [LARGE SCALE GENOMIC DNA]</scope>
    <source>
        <strain evidence="5 6">DSM 26048</strain>
    </source>
</reference>
<feature type="chain" id="PRO_5047368753" evidence="2">
    <location>
        <begin position="21"/>
        <end position="1957"/>
    </location>
</feature>
<dbReference type="InterPro" id="IPR013783">
    <property type="entry name" value="Ig-like_fold"/>
</dbReference>
<feature type="signal peptide" evidence="2">
    <location>
        <begin position="1"/>
        <end position="20"/>
    </location>
</feature>